<gene>
    <name evidence="2" type="ORF">OS493_006275</name>
</gene>
<feature type="domain" description="VWFA" evidence="1">
    <location>
        <begin position="426"/>
        <end position="610"/>
    </location>
</feature>
<feature type="domain" description="VWFA" evidence="1">
    <location>
        <begin position="1"/>
        <end position="159"/>
    </location>
</feature>
<dbReference type="PROSITE" id="PS50234">
    <property type="entry name" value="VWFA"/>
    <property type="match status" value="4"/>
</dbReference>
<sequence>MQEAVKHIIEKYKEYDQIRYSVLPFGTEPSFVTEFGERFDGLDKLVEYIMSIRRPAGQPDVIKVLGRAEKLFDAAPSRPGAKKFLVVFVGSKSGNELEKLKEAAKPLEDKNIKVISVAVGSEADPKELIKAVPNKRNLIKANESHNDPKKLGDDIMDTILKDKKSDSDANELQEKASLLEQDKIKVIPVGLGDEADEKELQTLTPRKVDVITKPNTTPSKYLAMAILRKILEDSVITEKIDLGFAISAAALNAKETFDKIKETVKSIIKKYGVGNLRYAVIIYGSDAKVVLSFERTFPALENWLTTVDSVRNEPGPPALEKALQKAKTLFLSSGRSDAKKVLVVIADKSPIGDKQETRKEAQELEFADVKIVPVAVGEKIDPKEIVDISPYKDVLIVVRGDVQPTKLANSVMAKVLAVTPKVPKLDLAFAISALPTDNNFGVILDIVKETTERFFSDRVQYGLIVFGKDASIKISFGDNNIDPKKLQTYIGSIPANNGAPALDQALILAKSLLKASRPANMRKRCVIVLVVITDATTGRNKPAIEKAAKDLIKGAIVVIPVAIGNKPVPDLEKEFPDEEVIKANVTDHPIKTADKIEEKLQEGTTRFPRLDISFVVSTTAVEADNNLKLIKSTIESIINEYGVKKHLYSMVVFGQNANMVFPFQKATKDVVLSQIQGAQLPTGLPDLVNALETTKQLFFQLGGGARPDSRKIIVVMIDRKTVNSGSAIEKIVGNMKTARSDLLLLSLETSPTRMSLSH</sequence>
<reference evidence="2" key="1">
    <citation type="submission" date="2023-01" db="EMBL/GenBank/DDBJ databases">
        <title>Genome assembly of the deep-sea coral Lophelia pertusa.</title>
        <authorList>
            <person name="Herrera S."/>
            <person name="Cordes E."/>
        </authorList>
    </citation>
    <scope>NUCLEOTIDE SEQUENCE</scope>
    <source>
        <strain evidence="2">USNM1676648</strain>
        <tissue evidence="2">Polyp</tissue>
    </source>
</reference>
<dbReference type="AlphaFoldDB" id="A0A9X0A5A7"/>
<dbReference type="SUPFAM" id="SSF53300">
    <property type="entry name" value="vWA-like"/>
    <property type="match status" value="5"/>
</dbReference>
<feature type="domain" description="VWFA" evidence="1">
    <location>
        <begin position="241"/>
        <end position="415"/>
    </location>
</feature>
<dbReference type="EMBL" id="MU825398">
    <property type="protein sequence ID" value="KAJ7393305.1"/>
    <property type="molecule type" value="Genomic_DNA"/>
</dbReference>
<evidence type="ECO:0000313" key="2">
    <source>
        <dbReference type="EMBL" id="KAJ7393305.1"/>
    </source>
</evidence>
<dbReference type="InterPro" id="IPR002035">
    <property type="entry name" value="VWF_A"/>
</dbReference>
<dbReference type="Pfam" id="PF00092">
    <property type="entry name" value="VWA"/>
    <property type="match status" value="4"/>
</dbReference>
<dbReference type="Gene3D" id="3.40.50.410">
    <property type="entry name" value="von Willebrand factor, type A domain"/>
    <property type="match status" value="4"/>
</dbReference>
<dbReference type="SMART" id="SM00327">
    <property type="entry name" value="VWA"/>
    <property type="match status" value="3"/>
</dbReference>
<evidence type="ECO:0000313" key="3">
    <source>
        <dbReference type="Proteomes" id="UP001163046"/>
    </source>
</evidence>
<dbReference type="Proteomes" id="UP001163046">
    <property type="component" value="Unassembled WGS sequence"/>
</dbReference>
<comment type="caution">
    <text evidence="2">The sequence shown here is derived from an EMBL/GenBank/DDBJ whole genome shotgun (WGS) entry which is preliminary data.</text>
</comment>
<dbReference type="InterPro" id="IPR036465">
    <property type="entry name" value="vWFA_dom_sf"/>
</dbReference>
<keyword evidence="3" id="KW-1185">Reference proteome</keyword>
<protein>
    <recommendedName>
        <fullName evidence="1">VWFA domain-containing protein</fullName>
    </recommendedName>
</protein>
<dbReference type="CDD" id="cd00198">
    <property type="entry name" value="vWFA"/>
    <property type="match status" value="3"/>
</dbReference>
<dbReference type="OrthoDB" id="5985007at2759"/>
<accession>A0A9X0A5A7</accession>
<dbReference type="PANTHER" id="PTHR22588:SF3">
    <property type="entry name" value="VWFA DOMAIN-CONTAINING PROTEIN"/>
    <property type="match status" value="1"/>
</dbReference>
<organism evidence="2 3">
    <name type="scientific">Desmophyllum pertusum</name>
    <dbReference type="NCBI Taxonomy" id="174260"/>
    <lineage>
        <taxon>Eukaryota</taxon>
        <taxon>Metazoa</taxon>
        <taxon>Cnidaria</taxon>
        <taxon>Anthozoa</taxon>
        <taxon>Hexacorallia</taxon>
        <taxon>Scleractinia</taxon>
        <taxon>Caryophylliina</taxon>
        <taxon>Caryophylliidae</taxon>
        <taxon>Desmophyllum</taxon>
    </lineage>
</organism>
<dbReference type="PANTHER" id="PTHR22588">
    <property type="entry name" value="VWFA DOMAIN-CONTAINING PROTEIN"/>
    <property type="match status" value="1"/>
</dbReference>
<name>A0A9X0A5A7_9CNID</name>
<evidence type="ECO:0000259" key="1">
    <source>
        <dbReference type="PROSITE" id="PS50234"/>
    </source>
</evidence>
<feature type="domain" description="VWFA" evidence="1">
    <location>
        <begin position="611"/>
        <end position="758"/>
    </location>
</feature>
<dbReference type="InterPro" id="IPR052229">
    <property type="entry name" value="Collagen-VI/PIF"/>
</dbReference>
<proteinExistence type="predicted"/>